<accession>A0ABY4NQD7</accession>
<gene>
    <name evidence="2" type="ORF">L1857_03740</name>
</gene>
<keyword evidence="1" id="KW-0472">Membrane</keyword>
<protein>
    <submittedName>
        <fullName evidence="2">Uncharacterized protein</fullName>
    </submittedName>
</protein>
<evidence type="ECO:0000313" key="3">
    <source>
        <dbReference type="Proteomes" id="UP000830158"/>
    </source>
</evidence>
<keyword evidence="3" id="KW-1185">Reference proteome</keyword>
<feature type="transmembrane region" description="Helical" evidence="1">
    <location>
        <begin position="30"/>
        <end position="55"/>
    </location>
</feature>
<evidence type="ECO:0000256" key="1">
    <source>
        <dbReference type="SAM" id="Phobius"/>
    </source>
</evidence>
<dbReference type="RefSeq" id="WP_162830974.1">
    <property type="nucleotide sequence ID" value="NZ_CP091196.1"/>
</dbReference>
<name>A0ABY4NQD7_9PSEU</name>
<organism evidence="2 3">
    <name type="scientific">Amycolatopsis thermalba</name>
    <dbReference type="NCBI Taxonomy" id="944492"/>
    <lineage>
        <taxon>Bacteria</taxon>
        <taxon>Bacillati</taxon>
        <taxon>Actinomycetota</taxon>
        <taxon>Actinomycetes</taxon>
        <taxon>Pseudonocardiales</taxon>
        <taxon>Pseudonocardiaceae</taxon>
        <taxon>Amycolatopsis</taxon>
    </lineage>
</organism>
<proteinExistence type="predicted"/>
<evidence type="ECO:0000313" key="2">
    <source>
        <dbReference type="EMBL" id="UQS21998.1"/>
    </source>
</evidence>
<dbReference type="EMBL" id="CP091196">
    <property type="protein sequence ID" value="UQS21998.1"/>
    <property type="molecule type" value="Genomic_DNA"/>
</dbReference>
<keyword evidence="1" id="KW-0812">Transmembrane</keyword>
<dbReference type="Proteomes" id="UP000830158">
    <property type="component" value="Chromosome"/>
</dbReference>
<reference evidence="2" key="1">
    <citation type="submission" date="2022-01" db="EMBL/GenBank/DDBJ databases">
        <title>PSI-footprinting approach for the identification of protein synthesis inhibitor producers.</title>
        <authorList>
            <person name="Handel F."/>
            <person name="Kulik A."/>
            <person name="Wex K.W."/>
            <person name="Berscheid A."/>
            <person name="Saur J.S."/>
            <person name="Winkler A."/>
            <person name="Wibberg D."/>
            <person name="Kalinowski J."/>
            <person name="Broetz-Oesterhelt H."/>
            <person name="Mast Y."/>
        </authorList>
    </citation>
    <scope>NUCLEOTIDE SEQUENCE</scope>
    <source>
        <strain evidence="2">KNN 49.3e</strain>
    </source>
</reference>
<sequence length="356" mass="39494">MTRGQLAFGMAVAAVAALVAVLLWEPSSTWQVVAHTVLTLAWTLLGLCAVVLVGYRRGLRRRLSDDLRRLSGPGIVDSMAPKQLLDVLLSSIYGRDDATHDVVTGLLGRHLAVSTHTEVDLELTALSGELYELRYTCTYRFRRPLVTNKFVLVMTSDAEVRDSLVAGIELPLFDLWFFPDRSGFDEAAARTLASVRIACDYLDAEGNARSSAPVQPDLREVPGRLIGQYLKPELRRRLDLPSAKLHVFECDLGRLAGRAVRSIERLEVRVAGPQHVNDGYCYWQPPFPCYVEQVRVNAGALNVAGRAEWQFRTVPFTFRSGSSVAEWLPATTPTTLDIESWLLPGHGVAVLWRPAK</sequence>
<keyword evidence="1" id="KW-1133">Transmembrane helix</keyword>
<feature type="transmembrane region" description="Helical" evidence="1">
    <location>
        <begin position="7"/>
        <end position="24"/>
    </location>
</feature>